<dbReference type="GO" id="GO:0016757">
    <property type="term" value="F:glycosyltransferase activity"/>
    <property type="evidence" value="ECO:0007669"/>
    <property type="project" value="InterPro"/>
</dbReference>
<reference evidence="3 4" key="1">
    <citation type="submission" date="2008-06" db="EMBL/GenBank/DDBJ databases">
        <title>Complete sequence of Chloroherpeton thalassium ATCC 35110.</title>
        <authorList>
            <consortium name="US DOE Joint Genome Institute"/>
            <person name="Lucas S."/>
            <person name="Copeland A."/>
            <person name="Lapidus A."/>
            <person name="Glavina del Rio T."/>
            <person name="Dalin E."/>
            <person name="Tice H."/>
            <person name="Bruce D."/>
            <person name="Goodwin L."/>
            <person name="Pitluck S."/>
            <person name="Schmutz J."/>
            <person name="Larimer F."/>
            <person name="Land M."/>
            <person name="Hauser L."/>
            <person name="Kyrpides N."/>
            <person name="Mikhailova N."/>
            <person name="Liu Z."/>
            <person name="Li T."/>
            <person name="Zhao F."/>
            <person name="Overmann J."/>
            <person name="Bryant D.A."/>
            <person name="Richardson P."/>
        </authorList>
    </citation>
    <scope>NUCLEOTIDE SEQUENCE [LARGE SCALE GENOMIC DNA]</scope>
    <source>
        <strain evidence="4">ATCC 35110 / GB-78</strain>
    </source>
</reference>
<protein>
    <submittedName>
        <fullName evidence="3">Glycosyl transferase group 1</fullName>
    </submittedName>
</protein>
<dbReference type="HOGENOM" id="CLU_066857_0_0_10"/>
<name>B3QVJ7_CHLT3</name>
<keyword evidence="1 3" id="KW-0808">Transferase</keyword>
<dbReference type="RefSeq" id="WP_012500680.1">
    <property type="nucleotide sequence ID" value="NC_011026.1"/>
</dbReference>
<sequence>MMLFLDALYINNSGGKVLLDYLIEQFELSGFAVFYLLDERIKNTHPHIDLSKNKIHYLKASFLKRHLFYLNNKTEFSHVFCFGNIPSSVKLKIPVYTYFHQTLYIKKSGNESLKKYMLLLLKSNVLDFYKKNTNKWLVQSSSVKNDLVKRFALNTDDVLVLPFYPPLSEFKHDSKLKKKNSFLFVSGGNPHKNHILLLKAFEIIYKKGFSAELHLTISDDFSLLKDDIDSLNKIGVPIINHGFVPRNKIAELYSKVEYCIYPSLRESFGLGLIEAMESNCKVIASDLPYVHAVCKPSLVFDPYSVDSIEQAIETALTKNIPDTHQLVHNQIDDLIELFQN</sequence>
<evidence type="ECO:0000256" key="1">
    <source>
        <dbReference type="ARBA" id="ARBA00022679"/>
    </source>
</evidence>
<dbReference type="Pfam" id="PF00534">
    <property type="entry name" value="Glycos_transf_1"/>
    <property type="match status" value="1"/>
</dbReference>
<evidence type="ECO:0000259" key="2">
    <source>
        <dbReference type="Pfam" id="PF00534"/>
    </source>
</evidence>
<dbReference type="CAZy" id="GT4">
    <property type="family name" value="Glycosyltransferase Family 4"/>
</dbReference>
<evidence type="ECO:0000313" key="4">
    <source>
        <dbReference type="Proteomes" id="UP000001208"/>
    </source>
</evidence>
<feature type="domain" description="Glycosyl transferase family 1" evidence="2">
    <location>
        <begin position="175"/>
        <end position="326"/>
    </location>
</feature>
<dbReference type="EMBL" id="CP001100">
    <property type="protein sequence ID" value="ACF14597.1"/>
    <property type="molecule type" value="Genomic_DNA"/>
</dbReference>
<proteinExistence type="predicted"/>
<dbReference type="Proteomes" id="UP000001208">
    <property type="component" value="Chromosome"/>
</dbReference>
<accession>B3QVJ7</accession>
<dbReference type="eggNOG" id="COG0438">
    <property type="taxonomic scope" value="Bacteria"/>
</dbReference>
<evidence type="ECO:0000313" key="3">
    <source>
        <dbReference type="EMBL" id="ACF14597.1"/>
    </source>
</evidence>
<dbReference type="AlphaFoldDB" id="B3QVJ7"/>
<dbReference type="PANTHER" id="PTHR46401">
    <property type="entry name" value="GLYCOSYLTRANSFERASE WBBK-RELATED"/>
    <property type="match status" value="1"/>
</dbReference>
<dbReference type="SUPFAM" id="SSF53756">
    <property type="entry name" value="UDP-Glycosyltransferase/glycogen phosphorylase"/>
    <property type="match status" value="1"/>
</dbReference>
<dbReference type="Gene3D" id="3.40.50.2000">
    <property type="entry name" value="Glycogen Phosphorylase B"/>
    <property type="match status" value="1"/>
</dbReference>
<gene>
    <name evidence="3" type="ordered locus">Ctha_2145</name>
</gene>
<dbReference type="OrthoDB" id="9801609at2"/>
<dbReference type="STRING" id="517418.Ctha_2145"/>
<organism evidence="3 4">
    <name type="scientific">Chloroherpeton thalassium (strain ATCC 35110 / GB-78)</name>
    <dbReference type="NCBI Taxonomy" id="517418"/>
    <lineage>
        <taxon>Bacteria</taxon>
        <taxon>Pseudomonadati</taxon>
        <taxon>Chlorobiota</taxon>
        <taxon>Chlorobiia</taxon>
        <taxon>Chlorobiales</taxon>
        <taxon>Chloroherpetonaceae</taxon>
        <taxon>Chloroherpeton</taxon>
    </lineage>
</organism>
<dbReference type="PANTHER" id="PTHR46401:SF2">
    <property type="entry name" value="GLYCOSYLTRANSFERASE WBBK-RELATED"/>
    <property type="match status" value="1"/>
</dbReference>
<dbReference type="InterPro" id="IPR001296">
    <property type="entry name" value="Glyco_trans_1"/>
</dbReference>
<keyword evidence="4" id="KW-1185">Reference proteome</keyword>
<dbReference type="KEGG" id="cts:Ctha_2145"/>